<dbReference type="Proteomes" id="UP000237105">
    <property type="component" value="Unassembled WGS sequence"/>
</dbReference>
<name>A0A2P5DXZ8_PARAD</name>
<keyword evidence="2" id="KW-1185">Reference proteome</keyword>
<evidence type="ECO:0000313" key="2">
    <source>
        <dbReference type="Proteomes" id="UP000237105"/>
    </source>
</evidence>
<comment type="caution">
    <text evidence="1">The sequence shown here is derived from an EMBL/GenBank/DDBJ whole genome shotgun (WGS) entry which is preliminary data.</text>
</comment>
<accession>A0A2P5DXZ8</accession>
<gene>
    <name evidence="1" type="ORF">PanWU01x14_021540</name>
</gene>
<protein>
    <submittedName>
        <fullName evidence="1">Uncharacterized protein</fullName>
    </submittedName>
</protein>
<sequence>MGKSTLLGGKSFNDLILGDTSLRDVATASASLGFVVKGVSRSGGTLENNHDTSTSGHTDLHRVPSFVKDGDRFIHGSRVIALKPTSVDGATLGLRKYLHKASSIVDVIPVSRLHLKVGYDIISNDPINSFNDKRIPFLRPSVLEAILPPYTAQSGYSLGSSLAASPSFANMVTGLTQGQIGVNGSASSFNVLNSKDSLIAP</sequence>
<reference evidence="2" key="1">
    <citation type="submission" date="2016-06" db="EMBL/GenBank/DDBJ databases">
        <title>Parallel loss of symbiosis genes in relatives of nitrogen-fixing non-legume Parasponia.</title>
        <authorList>
            <person name="Van Velzen R."/>
            <person name="Holmer R."/>
            <person name="Bu F."/>
            <person name="Rutten L."/>
            <person name="Van Zeijl A."/>
            <person name="Liu W."/>
            <person name="Santuari L."/>
            <person name="Cao Q."/>
            <person name="Sharma T."/>
            <person name="Shen D."/>
            <person name="Roswanjaya Y."/>
            <person name="Wardhani T."/>
            <person name="Kalhor M.S."/>
            <person name="Jansen J."/>
            <person name="Van den Hoogen J."/>
            <person name="Gungor B."/>
            <person name="Hartog M."/>
            <person name="Hontelez J."/>
            <person name="Verver J."/>
            <person name="Yang W.-C."/>
            <person name="Schijlen E."/>
            <person name="Repin R."/>
            <person name="Schilthuizen M."/>
            <person name="Schranz E."/>
            <person name="Heidstra R."/>
            <person name="Miyata K."/>
            <person name="Fedorova E."/>
            <person name="Kohlen W."/>
            <person name="Bisseling T."/>
            <person name="Smit S."/>
            <person name="Geurts R."/>
        </authorList>
    </citation>
    <scope>NUCLEOTIDE SEQUENCE [LARGE SCALE GENOMIC DNA]</scope>
    <source>
        <strain evidence="2">cv. WU1-14</strain>
    </source>
</reference>
<organism evidence="1 2">
    <name type="scientific">Parasponia andersonii</name>
    <name type="common">Sponia andersonii</name>
    <dbReference type="NCBI Taxonomy" id="3476"/>
    <lineage>
        <taxon>Eukaryota</taxon>
        <taxon>Viridiplantae</taxon>
        <taxon>Streptophyta</taxon>
        <taxon>Embryophyta</taxon>
        <taxon>Tracheophyta</taxon>
        <taxon>Spermatophyta</taxon>
        <taxon>Magnoliopsida</taxon>
        <taxon>eudicotyledons</taxon>
        <taxon>Gunneridae</taxon>
        <taxon>Pentapetalae</taxon>
        <taxon>rosids</taxon>
        <taxon>fabids</taxon>
        <taxon>Rosales</taxon>
        <taxon>Cannabaceae</taxon>
        <taxon>Parasponia</taxon>
    </lineage>
</organism>
<dbReference type="EMBL" id="JXTB01000010">
    <property type="protein sequence ID" value="PON78172.1"/>
    <property type="molecule type" value="Genomic_DNA"/>
</dbReference>
<proteinExistence type="predicted"/>
<evidence type="ECO:0000313" key="1">
    <source>
        <dbReference type="EMBL" id="PON78172.1"/>
    </source>
</evidence>
<dbReference type="AlphaFoldDB" id="A0A2P5DXZ8"/>